<dbReference type="SUPFAM" id="SSF160996">
    <property type="entry name" value="HI0933 insert domain-like"/>
    <property type="match status" value="1"/>
</dbReference>
<keyword evidence="2" id="KW-0285">Flavoprotein</keyword>
<dbReference type="InterPro" id="IPR055178">
    <property type="entry name" value="RsdA/BaiN/AoA(So)-like_dom"/>
</dbReference>
<dbReference type="PRINTS" id="PR00419">
    <property type="entry name" value="ADXRDTASE"/>
</dbReference>
<evidence type="ECO:0008006" key="8">
    <source>
        <dbReference type="Google" id="ProtNLM"/>
    </source>
</evidence>
<organism evidence="6 7">
    <name type="scientific">Glycocaulis alkaliphilus</name>
    <dbReference type="NCBI Taxonomy" id="1434191"/>
    <lineage>
        <taxon>Bacteria</taxon>
        <taxon>Pseudomonadati</taxon>
        <taxon>Pseudomonadota</taxon>
        <taxon>Alphaproteobacteria</taxon>
        <taxon>Maricaulales</taxon>
        <taxon>Maricaulaceae</taxon>
        <taxon>Glycocaulis</taxon>
    </lineage>
</organism>
<dbReference type="RefSeq" id="WP_127567519.1">
    <property type="nucleotide sequence ID" value="NZ_BMFB01000003.1"/>
</dbReference>
<accession>A0A3T0EBX2</accession>
<dbReference type="NCBIfam" id="TIGR03862">
    <property type="entry name" value="flavo_PP4765"/>
    <property type="match status" value="1"/>
</dbReference>
<feature type="domain" description="RsdA/BaiN/AoA(So)-like insert" evidence="5">
    <location>
        <begin position="199"/>
        <end position="347"/>
    </location>
</feature>
<dbReference type="Gene3D" id="3.50.50.60">
    <property type="entry name" value="FAD/NAD(P)-binding domain"/>
    <property type="match status" value="1"/>
</dbReference>
<dbReference type="InterPro" id="IPR022460">
    <property type="entry name" value="Flavoprotein_PP4765"/>
</dbReference>
<evidence type="ECO:0000259" key="5">
    <source>
        <dbReference type="Pfam" id="PF22780"/>
    </source>
</evidence>
<keyword evidence="7" id="KW-1185">Reference proteome</keyword>
<name>A0A3T0EBX2_9PROT</name>
<keyword evidence="3" id="KW-0274">FAD</keyword>
<evidence type="ECO:0000256" key="1">
    <source>
        <dbReference type="ARBA" id="ARBA00001974"/>
    </source>
</evidence>
<evidence type="ECO:0000256" key="2">
    <source>
        <dbReference type="ARBA" id="ARBA00022630"/>
    </source>
</evidence>
<gene>
    <name evidence="6" type="ORF">X907_1995</name>
</gene>
<dbReference type="EMBL" id="CP018911">
    <property type="protein sequence ID" value="AZU04518.1"/>
    <property type="molecule type" value="Genomic_DNA"/>
</dbReference>
<evidence type="ECO:0000256" key="3">
    <source>
        <dbReference type="ARBA" id="ARBA00022827"/>
    </source>
</evidence>
<dbReference type="PANTHER" id="PTHR42887:SF1">
    <property type="entry name" value="BLR3961 PROTEIN"/>
    <property type="match status" value="1"/>
</dbReference>
<dbReference type="InterPro" id="IPR023166">
    <property type="entry name" value="BaiN-like_dom_sf"/>
</dbReference>
<dbReference type="NCBIfam" id="TIGR00275">
    <property type="entry name" value="aminoacetone oxidase family FAD-binding enzyme"/>
    <property type="match status" value="1"/>
</dbReference>
<dbReference type="InterPro" id="IPR004792">
    <property type="entry name" value="BaiN-like"/>
</dbReference>
<dbReference type="InterPro" id="IPR036188">
    <property type="entry name" value="FAD/NAD-bd_sf"/>
</dbReference>
<dbReference type="InterPro" id="IPR057661">
    <property type="entry name" value="RsdA/BaiN/AoA(So)_Rossmann"/>
</dbReference>
<sequence>MTVRYETSTRIAIIGAGPAGLIAAEKLAGEGFAVDVYERMPSVARKFLMAGRGGLNLTHSEPLDAFLERYGAARDWLEPAIRAFPPSELTAWCEGLGQAVFTGSSGRIFPKSMKASPLLRAWLARLDALGVTIHTRHTWRGFDGAGRFLIAGPDGLDRPIEPDAVILALGGASWPRLGSRGEWTGWLKERGVEITPFTPSNAGFNARWSAVFRDRFAGEPLKTASFSHQGRTIRGEAMITAYGMEGGAIYALSASLRTAIEVEGRAVLTLDLAPDTSEEALVKRLDAAKPGQSLSNTLRKQARLSPLSAALLREAGAVPRDPQALAARIKACPITLTGMQGLDRAISSAGGIAHTSVDERFMLKAMPGVFVAGEMLDWEAPTGGYLLQAGFASGVAAARGVTGWLNPG</sequence>
<evidence type="ECO:0000259" key="4">
    <source>
        <dbReference type="Pfam" id="PF03486"/>
    </source>
</evidence>
<proteinExistence type="predicted"/>
<dbReference type="KEGG" id="gak:X907_1995"/>
<dbReference type="Proteomes" id="UP000286954">
    <property type="component" value="Chromosome"/>
</dbReference>
<evidence type="ECO:0000313" key="6">
    <source>
        <dbReference type="EMBL" id="AZU04518.1"/>
    </source>
</evidence>
<dbReference type="Pfam" id="PF03486">
    <property type="entry name" value="HI0933_like"/>
    <property type="match status" value="1"/>
</dbReference>
<dbReference type="SUPFAM" id="SSF51905">
    <property type="entry name" value="FAD/NAD(P)-binding domain"/>
    <property type="match status" value="1"/>
</dbReference>
<reference evidence="6 7" key="1">
    <citation type="submission" date="2016-12" db="EMBL/GenBank/DDBJ databases">
        <title>The genome of dimorphic prosthecate Glycocaulis alkaliphilus 6b-8t, isolated from crude oil dictates its adaptability in petroleum environments.</title>
        <authorList>
            <person name="Wu X.-L."/>
            <person name="Geng S."/>
        </authorList>
    </citation>
    <scope>NUCLEOTIDE SEQUENCE [LARGE SCALE GENOMIC DNA]</scope>
    <source>
        <strain evidence="6 7">6B-8</strain>
    </source>
</reference>
<feature type="domain" description="RsdA/BaiN/AoA(So)-like Rossmann fold-like" evidence="4">
    <location>
        <begin position="10"/>
        <end position="399"/>
    </location>
</feature>
<dbReference type="Pfam" id="PF22780">
    <property type="entry name" value="HI0933_like_1st"/>
    <property type="match status" value="1"/>
</dbReference>
<protein>
    <recommendedName>
        <fullName evidence="8">NAD(FAD)-utilizing dehydrogenase</fullName>
    </recommendedName>
</protein>
<dbReference type="PANTHER" id="PTHR42887">
    <property type="entry name" value="OS12G0638800 PROTEIN"/>
    <property type="match status" value="1"/>
</dbReference>
<comment type="cofactor">
    <cofactor evidence="1">
        <name>FAD</name>
        <dbReference type="ChEBI" id="CHEBI:57692"/>
    </cofactor>
</comment>
<dbReference type="OrthoDB" id="5288829at2"/>
<dbReference type="AlphaFoldDB" id="A0A3T0EBX2"/>
<dbReference type="Gene3D" id="2.40.30.10">
    <property type="entry name" value="Translation factors"/>
    <property type="match status" value="1"/>
</dbReference>
<dbReference type="Gene3D" id="1.10.8.260">
    <property type="entry name" value="HI0933 insert domain-like"/>
    <property type="match status" value="1"/>
</dbReference>
<evidence type="ECO:0000313" key="7">
    <source>
        <dbReference type="Proteomes" id="UP000286954"/>
    </source>
</evidence>